<sequence>MPSVDGTTPHAAPVLGHVNLMVDTFISNVNLIDLQDTIRRTLATSPPSVAAAFTAAARDRLTRSKADAVPDPVTLFVQKSDSEWEAAADLEAVLHRARALYGSGLGLASLRVLTAVVAGASRIRWEPDSDLETLLAYIDADIAQAVVSTGQEVDAGRTGVEDEAETHKTMTSALKECADSVAAWDGDFPFERALDSVEQWKPGQAPLGR</sequence>
<gene>
    <name evidence="1" type="ORF">L227DRAFT_650829</name>
</gene>
<reference evidence="1" key="1">
    <citation type="journal article" date="2018" name="Genome Biol. Evol.">
        <title>Genomics and development of Lentinus tigrinus, a white-rot wood-decaying mushroom with dimorphic fruiting bodies.</title>
        <authorList>
            <person name="Wu B."/>
            <person name="Xu Z."/>
            <person name="Knudson A."/>
            <person name="Carlson A."/>
            <person name="Chen N."/>
            <person name="Kovaka S."/>
            <person name="LaButti K."/>
            <person name="Lipzen A."/>
            <person name="Pennachio C."/>
            <person name="Riley R."/>
            <person name="Schakwitz W."/>
            <person name="Umezawa K."/>
            <person name="Ohm R.A."/>
            <person name="Grigoriev I.V."/>
            <person name="Nagy L.G."/>
            <person name="Gibbons J."/>
            <person name="Hibbett D."/>
        </authorList>
    </citation>
    <scope>NUCLEOTIDE SEQUENCE [LARGE SCALE GENOMIC DNA]</scope>
    <source>
        <strain evidence="1">ALCF2SS1-6</strain>
    </source>
</reference>
<evidence type="ECO:0000313" key="2">
    <source>
        <dbReference type="Proteomes" id="UP000313359"/>
    </source>
</evidence>
<dbReference type="AlphaFoldDB" id="A0A5C2SQU5"/>
<evidence type="ECO:0000313" key="1">
    <source>
        <dbReference type="EMBL" id="RPD63846.1"/>
    </source>
</evidence>
<dbReference type="OrthoDB" id="3219836at2759"/>
<dbReference type="Proteomes" id="UP000313359">
    <property type="component" value="Unassembled WGS sequence"/>
</dbReference>
<dbReference type="EMBL" id="ML122255">
    <property type="protein sequence ID" value="RPD63846.1"/>
    <property type="molecule type" value="Genomic_DNA"/>
</dbReference>
<protein>
    <submittedName>
        <fullName evidence="1">Uncharacterized protein</fullName>
    </submittedName>
</protein>
<keyword evidence="2" id="KW-1185">Reference proteome</keyword>
<proteinExistence type="predicted"/>
<accession>A0A5C2SQU5</accession>
<organism evidence="1 2">
    <name type="scientific">Lentinus tigrinus ALCF2SS1-6</name>
    <dbReference type="NCBI Taxonomy" id="1328759"/>
    <lineage>
        <taxon>Eukaryota</taxon>
        <taxon>Fungi</taxon>
        <taxon>Dikarya</taxon>
        <taxon>Basidiomycota</taxon>
        <taxon>Agaricomycotina</taxon>
        <taxon>Agaricomycetes</taxon>
        <taxon>Polyporales</taxon>
        <taxon>Polyporaceae</taxon>
        <taxon>Lentinus</taxon>
    </lineage>
</organism>
<dbReference type="STRING" id="1328759.A0A5C2SQU5"/>
<name>A0A5C2SQU5_9APHY</name>